<dbReference type="RefSeq" id="WP_095370320.1">
    <property type="nucleotide sequence ID" value="NZ_CP022983.1"/>
</dbReference>
<accession>A0A248TEW8</accession>
<dbReference type="KEGG" id="bko:CKF48_05075"/>
<evidence type="ECO:0000256" key="1">
    <source>
        <dbReference type="ARBA" id="ARBA00022491"/>
    </source>
</evidence>
<proteinExistence type="predicted"/>
<dbReference type="SUPFAM" id="SSF46955">
    <property type="entry name" value="Putative DNA-binding domain"/>
    <property type="match status" value="1"/>
</dbReference>
<sequence length="144" mass="17006">MYIKQIASQYDISSETIRYYEKIGLITPERSENGYRLYTDKNERELKYIIVLKQLGFSLQEISELFILDRTQPSEDCKIKSEQLIGVKVDSVEEKLHFLTVALEALKEIRFMIKEGNFKENQRNLDQLIHHVYEQMKIGGVENE</sequence>
<dbReference type="InterPro" id="IPR009061">
    <property type="entry name" value="DNA-bd_dom_put_sf"/>
</dbReference>
<dbReference type="AlphaFoldDB" id="A0A248TEW8"/>
<dbReference type="EMBL" id="CP022983">
    <property type="protein sequence ID" value="ASV66745.1"/>
    <property type="molecule type" value="Genomic_DNA"/>
</dbReference>
<dbReference type="PROSITE" id="PS50937">
    <property type="entry name" value="HTH_MERR_2"/>
    <property type="match status" value="1"/>
</dbReference>
<organism evidence="6 7">
    <name type="scientific">Cytobacillus kochii</name>
    <dbReference type="NCBI Taxonomy" id="859143"/>
    <lineage>
        <taxon>Bacteria</taxon>
        <taxon>Bacillati</taxon>
        <taxon>Bacillota</taxon>
        <taxon>Bacilli</taxon>
        <taxon>Bacillales</taxon>
        <taxon>Bacillaceae</taxon>
        <taxon>Cytobacillus</taxon>
    </lineage>
</organism>
<dbReference type="GO" id="GO:0003700">
    <property type="term" value="F:DNA-binding transcription factor activity"/>
    <property type="evidence" value="ECO:0007669"/>
    <property type="project" value="InterPro"/>
</dbReference>
<dbReference type="GO" id="GO:0003677">
    <property type="term" value="F:DNA binding"/>
    <property type="evidence" value="ECO:0007669"/>
    <property type="project" value="UniProtKB-KW"/>
</dbReference>
<dbReference type="InterPro" id="IPR047057">
    <property type="entry name" value="MerR_fam"/>
</dbReference>
<protein>
    <recommendedName>
        <fullName evidence="5">HTH merR-type domain-containing protein</fullName>
    </recommendedName>
</protein>
<evidence type="ECO:0000259" key="5">
    <source>
        <dbReference type="PROSITE" id="PS50937"/>
    </source>
</evidence>
<dbReference type="SMART" id="SM00422">
    <property type="entry name" value="HTH_MERR"/>
    <property type="match status" value="1"/>
</dbReference>
<gene>
    <name evidence="6" type="ORF">CKF48_05075</name>
</gene>
<dbReference type="PANTHER" id="PTHR30204">
    <property type="entry name" value="REDOX-CYCLING DRUG-SENSING TRANSCRIPTIONAL ACTIVATOR SOXR"/>
    <property type="match status" value="1"/>
</dbReference>
<keyword evidence="1" id="KW-0678">Repressor</keyword>
<evidence type="ECO:0000256" key="4">
    <source>
        <dbReference type="ARBA" id="ARBA00023163"/>
    </source>
</evidence>
<reference evidence="6 7" key="1">
    <citation type="submission" date="2017-08" db="EMBL/GenBank/DDBJ databases">
        <title>Complete Genome Sequence of Bacillus kochii Oregon-R-modENCODE STRAIN BDGP4, isolated from Drosophila melanogaster gut.</title>
        <authorList>
            <person name="Wan K.H."/>
            <person name="Yu C."/>
            <person name="Park S."/>
            <person name="Hammonds A.S."/>
            <person name="Booth B.W."/>
            <person name="Celniker S.E."/>
        </authorList>
    </citation>
    <scope>NUCLEOTIDE SEQUENCE [LARGE SCALE GENOMIC DNA]</scope>
    <source>
        <strain evidence="6 7">BDGP4</strain>
    </source>
</reference>
<dbReference type="InterPro" id="IPR000551">
    <property type="entry name" value="MerR-type_HTH_dom"/>
</dbReference>
<evidence type="ECO:0000313" key="6">
    <source>
        <dbReference type="EMBL" id="ASV66745.1"/>
    </source>
</evidence>
<keyword evidence="4" id="KW-0804">Transcription</keyword>
<dbReference type="Pfam" id="PF13411">
    <property type="entry name" value="MerR_1"/>
    <property type="match status" value="1"/>
</dbReference>
<evidence type="ECO:0000256" key="2">
    <source>
        <dbReference type="ARBA" id="ARBA00023015"/>
    </source>
</evidence>
<keyword evidence="7" id="KW-1185">Reference proteome</keyword>
<evidence type="ECO:0000256" key="3">
    <source>
        <dbReference type="ARBA" id="ARBA00023125"/>
    </source>
</evidence>
<name>A0A248TEW8_9BACI</name>
<dbReference type="Proteomes" id="UP000215137">
    <property type="component" value="Chromosome"/>
</dbReference>
<dbReference type="PANTHER" id="PTHR30204:SF69">
    <property type="entry name" value="MERR-FAMILY TRANSCRIPTIONAL REGULATOR"/>
    <property type="match status" value="1"/>
</dbReference>
<dbReference type="OrthoDB" id="9806513at2"/>
<feature type="domain" description="HTH merR-type" evidence="5">
    <location>
        <begin position="1"/>
        <end position="68"/>
    </location>
</feature>
<evidence type="ECO:0000313" key="7">
    <source>
        <dbReference type="Proteomes" id="UP000215137"/>
    </source>
</evidence>
<keyword evidence="2" id="KW-0805">Transcription regulation</keyword>
<dbReference type="Gene3D" id="1.10.1660.10">
    <property type="match status" value="1"/>
</dbReference>
<keyword evidence="3" id="KW-0238">DNA-binding</keyword>